<dbReference type="InterPro" id="IPR029045">
    <property type="entry name" value="ClpP/crotonase-like_dom_sf"/>
</dbReference>
<dbReference type="CDD" id="cd06558">
    <property type="entry name" value="crotonase-like"/>
    <property type="match status" value="1"/>
</dbReference>
<dbReference type="Gene3D" id="3.90.226.10">
    <property type="entry name" value="2-enoyl-CoA Hydratase, Chain A, domain 1"/>
    <property type="match status" value="1"/>
</dbReference>
<dbReference type="KEGG" id="bsed:DN745_06010"/>
<keyword evidence="4" id="KW-0413">Isomerase</keyword>
<dbReference type="GO" id="GO:0006635">
    <property type="term" value="P:fatty acid beta-oxidation"/>
    <property type="evidence" value="ECO:0007669"/>
    <property type="project" value="TreeGrafter"/>
</dbReference>
<accession>A0A2Z4FJM2</accession>
<sequence>MAENPIHVEINGDIATVRLNRPKKFNALDGPMFTELHDAMYRLGFDDAIRVVIVTGEGRAFCGGGDLAAIQSSDSERVDRGLWHLAGKFHEGIREIRAMGKPVIAAINGPAAGGGLSLALACDMRIMADNAFLKIGYIENALSIDGGGSFSLPRLIGLSRAIEIAFLDEKISAVRALELGLVSRIVPADELPKATLTLANRLAEMPTGALARAKRLLSASFDNSLSEQLDLERKAISEAVVTDEAREGMAAFLEKRRPKYR</sequence>
<reference evidence="4 5" key="1">
    <citation type="submission" date="2018-06" db="EMBL/GenBank/DDBJ databases">
        <title>Lujinxingia sediminis gen. nov. sp. nov., a new facultative anaerobic member of the class Deltaproteobacteria, and proposal of Lujinxingaceae fam. nov.</title>
        <authorList>
            <person name="Guo L.-Y."/>
            <person name="Li C.-M."/>
            <person name="Wang S."/>
            <person name="Du Z.-J."/>
        </authorList>
    </citation>
    <scope>NUCLEOTIDE SEQUENCE [LARGE SCALE GENOMIC DNA]</scope>
    <source>
        <strain evidence="4 5">FA350</strain>
    </source>
</reference>
<proteinExistence type="inferred from homology"/>
<dbReference type="PANTHER" id="PTHR11941:SF54">
    <property type="entry name" value="ENOYL-COA HYDRATASE, MITOCHONDRIAL"/>
    <property type="match status" value="1"/>
</dbReference>
<protein>
    <submittedName>
        <fullName evidence="4">Enoyl-CoA hydratase/isomerase family protein</fullName>
    </submittedName>
</protein>
<dbReference type="Proteomes" id="UP000249799">
    <property type="component" value="Chromosome"/>
</dbReference>
<dbReference type="Pfam" id="PF00378">
    <property type="entry name" value="ECH_1"/>
    <property type="match status" value="1"/>
</dbReference>
<dbReference type="SUPFAM" id="SSF52096">
    <property type="entry name" value="ClpP/crotonase"/>
    <property type="match status" value="1"/>
</dbReference>
<dbReference type="RefSeq" id="WP_111332992.1">
    <property type="nucleotide sequence ID" value="NZ_CP030032.1"/>
</dbReference>
<keyword evidence="5" id="KW-1185">Reference proteome</keyword>
<comment type="similarity">
    <text evidence="1 3">Belongs to the enoyl-CoA hydratase/isomerase family.</text>
</comment>
<evidence type="ECO:0000256" key="2">
    <source>
        <dbReference type="ARBA" id="ARBA00023239"/>
    </source>
</evidence>
<dbReference type="Gene3D" id="1.10.12.10">
    <property type="entry name" value="Lyase 2-enoyl-coa Hydratase, Chain A, domain 2"/>
    <property type="match status" value="1"/>
</dbReference>
<evidence type="ECO:0000256" key="1">
    <source>
        <dbReference type="ARBA" id="ARBA00005254"/>
    </source>
</evidence>
<dbReference type="PROSITE" id="PS00166">
    <property type="entry name" value="ENOYL_COA_HYDRATASE"/>
    <property type="match status" value="1"/>
</dbReference>
<dbReference type="OrthoDB" id="5365311at2"/>
<organism evidence="4 5">
    <name type="scientific">Bradymonas sediminis</name>
    <dbReference type="NCBI Taxonomy" id="1548548"/>
    <lineage>
        <taxon>Bacteria</taxon>
        <taxon>Deltaproteobacteria</taxon>
        <taxon>Bradymonadales</taxon>
        <taxon>Bradymonadaceae</taxon>
        <taxon>Bradymonas</taxon>
    </lineage>
</organism>
<keyword evidence="2" id="KW-0456">Lyase</keyword>
<dbReference type="PANTHER" id="PTHR11941">
    <property type="entry name" value="ENOYL-COA HYDRATASE-RELATED"/>
    <property type="match status" value="1"/>
</dbReference>
<dbReference type="EMBL" id="CP030032">
    <property type="protein sequence ID" value="AWV88916.1"/>
    <property type="molecule type" value="Genomic_DNA"/>
</dbReference>
<dbReference type="GO" id="GO:0016853">
    <property type="term" value="F:isomerase activity"/>
    <property type="evidence" value="ECO:0007669"/>
    <property type="project" value="UniProtKB-KW"/>
</dbReference>
<evidence type="ECO:0000313" key="4">
    <source>
        <dbReference type="EMBL" id="AWV88916.1"/>
    </source>
</evidence>
<dbReference type="AlphaFoldDB" id="A0A2Z4FJM2"/>
<evidence type="ECO:0000256" key="3">
    <source>
        <dbReference type="RuleBase" id="RU003707"/>
    </source>
</evidence>
<name>A0A2Z4FJM2_9DELT</name>
<dbReference type="InterPro" id="IPR001753">
    <property type="entry name" value="Enoyl-CoA_hydra/iso"/>
</dbReference>
<dbReference type="InterPro" id="IPR018376">
    <property type="entry name" value="Enoyl-CoA_hyd/isom_CS"/>
</dbReference>
<dbReference type="GO" id="GO:0016829">
    <property type="term" value="F:lyase activity"/>
    <property type="evidence" value="ECO:0007669"/>
    <property type="project" value="UniProtKB-KW"/>
</dbReference>
<evidence type="ECO:0000313" key="5">
    <source>
        <dbReference type="Proteomes" id="UP000249799"/>
    </source>
</evidence>
<gene>
    <name evidence="4" type="ORF">DN745_06010</name>
</gene>
<dbReference type="InterPro" id="IPR014748">
    <property type="entry name" value="Enoyl-CoA_hydra_C"/>
</dbReference>